<dbReference type="SMART" id="SM00862">
    <property type="entry name" value="Trans_reg_C"/>
    <property type="match status" value="1"/>
</dbReference>
<dbReference type="PANTHER" id="PTHR48111:SF32">
    <property type="entry name" value="STAGE 0 SPORULATION PROTEIN A HOMOLOG"/>
    <property type="match status" value="1"/>
</dbReference>
<dbReference type="GO" id="GO:0000156">
    <property type="term" value="F:phosphorelay response regulator activity"/>
    <property type="evidence" value="ECO:0007669"/>
    <property type="project" value="TreeGrafter"/>
</dbReference>
<evidence type="ECO:0000256" key="1">
    <source>
        <dbReference type="ARBA" id="ARBA00023125"/>
    </source>
</evidence>
<sequence>MEEQNANHSWINNDPLTIVETEFLHFCLEYRLVEVAGQEIELTAKEFDILALLILNPHRVFTYEMIMDIVWNEECNKYSRKAINNHISNLRKKLKTIPEMPDYIKSVHSVGYKFEM</sequence>
<dbReference type="Gene3D" id="1.10.10.10">
    <property type="entry name" value="Winged helix-like DNA-binding domain superfamily/Winged helix DNA-binding domain"/>
    <property type="match status" value="1"/>
</dbReference>
<dbReference type="OrthoDB" id="1976376at2"/>
<evidence type="ECO:0000256" key="2">
    <source>
        <dbReference type="PROSITE-ProRule" id="PRU01091"/>
    </source>
</evidence>
<dbReference type="InterPro" id="IPR001867">
    <property type="entry name" value="OmpR/PhoB-type_DNA-bd"/>
</dbReference>
<evidence type="ECO:0000259" key="3">
    <source>
        <dbReference type="PROSITE" id="PS51755"/>
    </source>
</evidence>
<dbReference type="InterPro" id="IPR039420">
    <property type="entry name" value="WalR-like"/>
</dbReference>
<dbReference type="GO" id="GO:0032993">
    <property type="term" value="C:protein-DNA complex"/>
    <property type="evidence" value="ECO:0007669"/>
    <property type="project" value="TreeGrafter"/>
</dbReference>
<dbReference type="PANTHER" id="PTHR48111">
    <property type="entry name" value="REGULATOR OF RPOS"/>
    <property type="match status" value="1"/>
</dbReference>
<feature type="DNA-binding region" description="OmpR/PhoB-type" evidence="2">
    <location>
        <begin position="16"/>
        <end position="116"/>
    </location>
</feature>
<dbReference type="RefSeq" id="WP_103242262.1">
    <property type="nucleotide sequence ID" value="NZ_JANJZD010000051.1"/>
</dbReference>
<dbReference type="GO" id="GO:0006355">
    <property type="term" value="P:regulation of DNA-templated transcription"/>
    <property type="evidence" value="ECO:0007669"/>
    <property type="project" value="InterPro"/>
</dbReference>
<evidence type="ECO:0000313" key="5">
    <source>
        <dbReference type="Proteomes" id="UP000236311"/>
    </source>
</evidence>
<keyword evidence="5" id="KW-1185">Reference proteome</keyword>
<dbReference type="PROSITE" id="PS51755">
    <property type="entry name" value="OMPR_PHOB"/>
    <property type="match status" value="1"/>
</dbReference>
<dbReference type="AlphaFoldDB" id="A0A2K4ZPK9"/>
<accession>A0A2K4ZPK9</accession>
<keyword evidence="1 2" id="KW-0238">DNA-binding</keyword>
<dbReference type="GO" id="GO:0000976">
    <property type="term" value="F:transcription cis-regulatory region binding"/>
    <property type="evidence" value="ECO:0007669"/>
    <property type="project" value="TreeGrafter"/>
</dbReference>
<dbReference type="SUPFAM" id="SSF46894">
    <property type="entry name" value="C-terminal effector domain of the bipartite response regulators"/>
    <property type="match status" value="1"/>
</dbReference>
<proteinExistence type="predicted"/>
<dbReference type="EMBL" id="OFSM01000045">
    <property type="protein sequence ID" value="SOY32312.1"/>
    <property type="molecule type" value="Genomic_DNA"/>
</dbReference>
<protein>
    <submittedName>
        <fullName evidence="4">Sensory transduction protein regX3</fullName>
    </submittedName>
</protein>
<dbReference type="InterPro" id="IPR036388">
    <property type="entry name" value="WH-like_DNA-bd_sf"/>
</dbReference>
<dbReference type="Proteomes" id="UP000236311">
    <property type="component" value="Unassembled WGS sequence"/>
</dbReference>
<name>A0A2K4ZPK9_9FIRM</name>
<gene>
    <name evidence="4" type="primary">regX3_7</name>
    <name evidence="4" type="ORF">AMURIS_05070</name>
</gene>
<dbReference type="GO" id="GO:0005829">
    <property type="term" value="C:cytosol"/>
    <property type="evidence" value="ECO:0007669"/>
    <property type="project" value="TreeGrafter"/>
</dbReference>
<organism evidence="4 5">
    <name type="scientific">Acetatifactor muris</name>
    <dbReference type="NCBI Taxonomy" id="879566"/>
    <lineage>
        <taxon>Bacteria</taxon>
        <taxon>Bacillati</taxon>
        <taxon>Bacillota</taxon>
        <taxon>Clostridia</taxon>
        <taxon>Lachnospirales</taxon>
        <taxon>Lachnospiraceae</taxon>
        <taxon>Acetatifactor</taxon>
    </lineage>
</organism>
<reference evidence="4 5" key="1">
    <citation type="submission" date="2018-01" db="EMBL/GenBank/DDBJ databases">
        <authorList>
            <person name="Gaut B.S."/>
            <person name="Morton B.R."/>
            <person name="Clegg M.T."/>
            <person name="Duvall M.R."/>
        </authorList>
    </citation>
    <scope>NUCLEOTIDE SEQUENCE [LARGE SCALE GENOMIC DNA]</scope>
    <source>
        <strain evidence="4">GP69</strain>
    </source>
</reference>
<dbReference type="Pfam" id="PF00486">
    <property type="entry name" value="Trans_reg_C"/>
    <property type="match status" value="1"/>
</dbReference>
<feature type="domain" description="OmpR/PhoB-type" evidence="3">
    <location>
        <begin position="16"/>
        <end position="116"/>
    </location>
</feature>
<evidence type="ECO:0000313" key="4">
    <source>
        <dbReference type="EMBL" id="SOY32312.1"/>
    </source>
</evidence>
<dbReference type="CDD" id="cd00383">
    <property type="entry name" value="trans_reg_C"/>
    <property type="match status" value="1"/>
</dbReference>
<dbReference type="InterPro" id="IPR016032">
    <property type="entry name" value="Sig_transdc_resp-reg_C-effctor"/>
</dbReference>